<evidence type="ECO:0000313" key="5">
    <source>
        <dbReference type="EMBL" id="KAH7968993.1"/>
    </source>
</evidence>
<organism evidence="5 6">
    <name type="scientific">Rhipicephalus sanguineus</name>
    <name type="common">Brown dog tick</name>
    <name type="synonym">Ixodes sanguineus</name>
    <dbReference type="NCBI Taxonomy" id="34632"/>
    <lineage>
        <taxon>Eukaryota</taxon>
        <taxon>Metazoa</taxon>
        <taxon>Ecdysozoa</taxon>
        <taxon>Arthropoda</taxon>
        <taxon>Chelicerata</taxon>
        <taxon>Arachnida</taxon>
        <taxon>Acari</taxon>
        <taxon>Parasitiformes</taxon>
        <taxon>Ixodida</taxon>
        <taxon>Ixodoidea</taxon>
        <taxon>Ixodidae</taxon>
        <taxon>Rhipicephalinae</taxon>
        <taxon>Rhipicephalus</taxon>
        <taxon>Rhipicephalus</taxon>
    </lineage>
</organism>
<comment type="caution">
    <text evidence="5">The sequence shown here is derived from an EMBL/GenBank/DDBJ whole genome shotgun (WGS) entry which is preliminary data.</text>
</comment>
<reference evidence="5" key="1">
    <citation type="journal article" date="2020" name="Cell">
        <title>Large-Scale Comparative Analyses of Tick Genomes Elucidate Their Genetic Diversity and Vector Capacities.</title>
        <authorList>
            <consortium name="Tick Genome and Microbiome Consortium (TIGMIC)"/>
            <person name="Jia N."/>
            <person name="Wang J."/>
            <person name="Shi W."/>
            <person name="Du L."/>
            <person name="Sun Y."/>
            <person name="Zhan W."/>
            <person name="Jiang J.F."/>
            <person name="Wang Q."/>
            <person name="Zhang B."/>
            <person name="Ji P."/>
            <person name="Bell-Sakyi L."/>
            <person name="Cui X.M."/>
            <person name="Yuan T.T."/>
            <person name="Jiang B.G."/>
            <person name="Yang W.F."/>
            <person name="Lam T.T."/>
            <person name="Chang Q.C."/>
            <person name="Ding S.J."/>
            <person name="Wang X.J."/>
            <person name="Zhu J.G."/>
            <person name="Ruan X.D."/>
            <person name="Zhao L."/>
            <person name="Wei J.T."/>
            <person name="Ye R.Z."/>
            <person name="Que T.C."/>
            <person name="Du C.H."/>
            <person name="Zhou Y.H."/>
            <person name="Cheng J.X."/>
            <person name="Dai P.F."/>
            <person name="Guo W.B."/>
            <person name="Han X.H."/>
            <person name="Huang E.J."/>
            <person name="Li L.F."/>
            <person name="Wei W."/>
            <person name="Gao Y.C."/>
            <person name="Liu J.Z."/>
            <person name="Shao H.Z."/>
            <person name="Wang X."/>
            <person name="Wang C.C."/>
            <person name="Yang T.C."/>
            <person name="Huo Q.B."/>
            <person name="Li W."/>
            <person name="Chen H.Y."/>
            <person name="Chen S.E."/>
            <person name="Zhou L.G."/>
            <person name="Ni X.B."/>
            <person name="Tian J.H."/>
            <person name="Sheng Y."/>
            <person name="Liu T."/>
            <person name="Pan Y.S."/>
            <person name="Xia L.Y."/>
            <person name="Li J."/>
            <person name="Zhao F."/>
            <person name="Cao W.C."/>
        </authorList>
    </citation>
    <scope>NUCLEOTIDE SEQUENCE</scope>
    <source>
        <strain evidence="5">Rsan-2018</strain>
    </source>
</reference>
<dbReference type="GO" id="GO:0016791">
    <property type="term" value="F:phosphatase activity"/>
    <property type="evidence" value="ECO:0007669"/>
    <property type="project" value="InterPro"/>
</dbReference>
<reference evidence="5" key="2">
    <citation type="submission" date="2021-09" db="EMBL/GenBank/DDBJ databases">
        <authorList>
            <person name="Jia N."/>
            <person name="Wang J."/>
            <person name="Shi W."/>
            <person name="Du L."/>
            <person name="Sun Y."/>
            <person name="Zhan W."/>
            <person name="Jiang J."/>
            <person name="Wang Q."/>
            <person name="Zhang B."/>
            <person name="Ji P."/>
            <person name="Sakyi L.B."/>
            <person name="Cui X."/>
            <person name="Yuan T."/>
            <person name="Jiang B."/>
            <person name="Yang W."/>
            <person name="Lam T.T.-Y."/>
            <person name="Chang Q."/>
            <person name="Ding S."/>
            <person name="Wang X."/>
            <person name="Zhu J."/>
            <person name="Ruan X."/>
            <person name="Zhao L."/>
            <person name="Wei J."/>
            <person name="Que T."/>
            <person name="Du C."/>
            <person name="Cheng J."/>
            <person name="Dai P."/>
            <person name="Han X."/>
            <person name="Huang E."/>
            <person name="Gao Y."/>
            <person name="Liu J."/>
            <person name="Shao H."/>
            <person name="Ye R."/>
            <person name="Li L."/>
            <person name="Wei W."/>
            <person name="Wang X."/>
            <person name="Wang C."/>
            <person name="Huo Q."/>
            <person name="Li W."/>
            <person name="Guo W."/>
            <person name="Chen H."/>
            <person name="Chen S."/>
            <person name="Zhou L."/>
            <person name="Zhou L."/>
            <person name="Ni X."/>
            <person name="Tian J."/>
            <person name="Zhou Y."/>
            <person name="Sheng Y."/>
            <person name="Liu T."/>
            <person name="Pan Y."/>
            <person name="Xia L."/>
            <person name="Li J."/>
            <person name="Zhao F."/>
            <person name="Cao W."/>
        </authorList>
    </citation>
    <scope>NUCLEOTIDE SEQUENCE</scope>
    <source>
        <strain evidence="5">Rsan-2018</strain>
        <tissue evidence="5">Larvae</tissue>
    </source>
</reference>
<feature type="region of interest" description="Disordered" evidence="4">
    <location>
        <begin position="41"/>
        <end position="66"/>
    </location>
</feature>
<dbReference type="Gene3D" id="3.40.50.1000">
    <property type="entry name" value="HAD superfamily/HAD-like"/>
    <property type="match status" value="2"/>
</dbReference>
<keyword evidence="1" id="KW-0378">Hydrolase</keyword>
<dbReference type="GO" id="GO:0046872">
    <property type="term" value="F:metal ion binding"/>
    <property type="evidence" value="ECO:0007669"/>
    <property type="project" value="UniProtKB-KW"/>
</dbReference>
<dbReference type="NCBIfam" id="TIGR01460">
    <property type="entry name" value="HAD-SF-IIA"/>
    <property type="match status" value="1"/>
</dbReference>
<feature type="binding site" evidence="3">
    <location>
        <position position="277"/>
    </location>
    <ligand>
        <name>Mg(2+)</name>
        <dbReference type="ChEBI" id="CHEBI:18420"/>
    </ligand>
</feature>
<evidence type="ECO:0000256" key="1">
    <source>
        <dbReference type="ARBA" id="ARBA00022801"/>
    </source>
</evidence>
<evidence type="ECO:0000256" key="4">
    <source>
        <dbReference type="SAM" id="MobiDB-lite"/>
    </source>
</evidence>
<dbReference type="Pfam" id="PF13242">
    <property type="entry name" value="Hydrolase_like"/>
    <property type="match status" value="1"/>
</dbReference>
<sequence length="334" mass="36803">MADLGRCRLLTKEILKNELINSITYVCVDCDGEWLERLSSNTRSDEGRDSPSSPAKHGSLRVRGDYPSCDSPRAACVLRSQGKKVRFVTNNSSKSRHGYLAKMHQLKFEASLDEIITAPYCVVLHLKQLNFTGKIYLVASTGLRDELNEGGFTTLPVGPDVTGPDWLKFCLEEVKIEPGVKAVVCGFDEHFSFNKCLRAATYLKDKDCLFLATNTDETYPCTNMDIVVPGSGSMLAAVRTAALRNPTVLGKPEQHMVDCIKYVCPDLVPAKTLMVGDRLNTDILMGCRAGMKTLLVGSGIHHLDDVRKLVSEGKNNEVPDFFVPKLGDIVEMLA</sequence>
<keyword evidence="3" id="KW-0460">Magnesium</keyword>
<dbReference type="NCBIfam" id="TIGR01452">
    <property type="entry name" value="PGP_euk"/>
    <property type="match status" value="1"/>
</dbReference>
<dbReference type="InterPro" id="IPR036412">
    <property type="entry name" value="HAD-like_sf"/>
</dbReference>
<dbReference type="InterPro" id="IPR006349">
    <property type="entry name" value="PGP_euk"/>
</dbReference>
<protein>
    <recommendedName>
        <fullName evidence="7">Phosphoglycolate phosphatase</fullName>
    </recommendedName>
</protein>
<accession>A0A9D4Q7F9</accession>
<dbReference type="Proteomes" id="UP000821837">
    <property type="component" value="Unassembled WGS sequence"/>
</dbReference>
<keyword evidence="6" id="KW-1185">Reference proteome</keyword>
<keyword evidence="3" id="KW-0479">Metal-binding</keyword>
<dbReference type="SUPFAM" id="SSF56784">
    <property type="entry name" value="HAD-like"/>
    <property type="match status" value="1"/>
</dbReference>
<dbReference type="VEuPathDB" id="VectorBase:RSAN_057421"/>
<dbReference type="EMBL" id="JABSTV010001248">
    <property type="protein sequence ID" value="KAH7968993.1"/>
    <property type="molecule type" value="Genomic_DNA"/>
</dbReference>
<comment type="cofactor">
    <cofactor evidence="3">
        <name>Mg(2+)</name>
        <dbReference type="ChEBI" id="CHEBI:18420"/>
    </cofactor>
    <text evidence="3">Divalent metal ions. Mg(2+) is the most effective.</text>
</comment>
<dbReference type="AlphaFoldDB" id="A0A9D4Q7F9"/>
<evidence type="ECO:0000313" key="6">
    <source>
        <dbReference type="Proteomes" id="UP000821837"/>
    </source>
</evidence>
<name>A0A9D4Q7F9_RHISA</name>
<evidence type="ECO:0000256" key="3">
    <source>
        <dbReference type="PIRSR" id="PIRSR000915-3"/>
    </source>
</evidence>
<dbReference type="PANTHER" id="PTHR19288:SF93">
    <property type="entry name" value="FI11325P-RELATED"/>
    <property type="match status" value="1"/>
</dbReference>
<evidence type="ECO:0008006" key="7">
    <source>
        <dbReference type="Google" id="ProtNLM"/>
    </source>
</evidence>
<dbReference type="GO" id="GO:0005737">
    <property type="term" value="C:cytoplasm"/>
    <property type="evidence" value="ECO:0007669"/>
    <property type="project" value="TreeGrafter"/>
</dbReference>
<dbReference type="InterPro" id="IPR023214">
    <property type="entry name" value="HAD_sf"/>
</dbReference>
<proteinExistence type="predicted"/>
<dbReference type="PANTHER" id="PTHR19288">
    <property type="entry name" value="4-NITROPHENYLPHOSPHATASE-RELATED"/>
    <property type="match status" value="1"/>
</dbReference>
<gene>
    <name evidence="5" type="ORF">HPB52_013536</name>
</gene>
<feature type="binding site" evidence="2">
    <location>
        <position position="251"/>
    </location>
    <ligand>
        <name>substrate</name>
    </ligand>
</feature>
<dbReference type="Pfam" id="PF13344">
    <property type="entry name" value="Hydrolase_6"/>
    <property type="match status" value="1"/>
</dbReference>
<evidence type="ECO:0000256" key="2">
    <source>
        <dbReference type="PIRSR" id="PIRSR000915-2"/>
    </source>
</evidence>
<dbReference type="InterPro" id="IPR006357">
    <property type="entry name" value="HAD-SF_hydro_IIA"/>
</dbReference>